<dbReference type="InterPro" id="IPR002509">
    <property type="entry name" value="NODB_dom"/>
</dbReference>
<evidence type="ECO:0000313" key="6">
    <source>
        <dbReference type="EMBL" id="MBL6458708.1"/>
    </source>
</evidence>
<dbReference type="CDD" id="cd10977">
    <property type="entry name" value="CE4_PuuE_SpCDA1"/>
    <property type="match status" value="1"/>
</dbReference>
<dbReference type="RefSeq" id="WP_202828451.1">
    <property type="nucleotide sequence ID" value="NZ_JAEUXJ010000018.1"/>
</dbReference>
<keyword evidence="7" id="KW-1185">Reference proteome</keyword>
<comment type="similarity">
    <text evidence="2">Belongs to the polysaccharide deacetylase family.</text>
</comment>
<dbReference type="PANTHER" id="PTHR43123">
    <property type="entry name" value="POLYSACCHARIDE DEACETYLASE-RELATED"/>
    <property type="match status" value="1"/>
</dbReference>
<dbReference type="Gene3D" id="3.20.20.370">
    <property type="entry name" value="Glycoside hydrolase/deacetylase"/>
    <property type="match status" value="1"/>
</dbReference>
<comment type="function">
    <text evidence="1">Is involved in generating a small heat-stable compound (Nod), an acylated oligomer of N-acetylglucosamine, that stimulates mitosis in various plant protoplasts.</text>
</comment>
<evidence type="ECO:0000256" key="1">
    <source>
        <dbReference type="ARBA" id="ARBA00003236"/>
    </source>
</evidence>
<dbReference type="Pfam" id="PF01522">
    <property type="entry name" value="Polysacc_deac_1"/>
    <property type="match status" value="1"/>
</dbReference>
<sequence>MAYEVKRDFIGYGANPPDPRWPNGARLAVNFVINYEEGSEPSIELGDGYSEHGLTESHGVKQVASGRDLAAEGMFEYGSRVGFWRLTRLFQERGLPLTIFGCALALERNPEAAAAIRAAGYDVCSHGWRWLKHFELSEAEERDHIARAVASIERTTGAKPAGWYCRYGPSVNTRRLVVEHGGFLYDSDYYGEELPFWLTVEGQGHLVVPYSLTNNDGKYAATTGTGEQWFSYIRDAFDMLLAEGRAGRPKMMSVGLHQRLIGHPARAAGLQRLLDHMIQAPDAWITRRLDIARHWVATHPYPGKGLNE</sequence>
<proteinExistence type="inferred from homology"/>
<dbReference type="PANTHER" id="PTHR43123:SF1">
    <property type="entry name" value="POLYSACCHARIDE DEACETYLASE-RELATED"/>
    <property type="match status" value="1"/>
</dbReference>
<comment type="caution">
    <text evidence="6">The sequence shown here is derived from an EMBL/GenBank/DDBJ whole genome shotgun (WGS) entry which is preliminary data.</text>
</comment>
<evidence type="ECO:0000259" key="5">
    <source>
        <dbReference type="PROSITE" id="PS51677"/>
    </source>
</evidence>
<feature type="domain" description="NodB homology" evidence="5">
    <location>
        <begin position="69"/>
        <end position="286"/>
    </location>
</feature>
<protein>
    <recommendedName>
        <fullName evidence="3">Chitooligosaccharide deacetylase</fullName>
    </recommendedName>
    <alternativeName>
        <fullName evidence="4">Nodulation protein B</fullName>
    </alternativeName>
</protein>
<evidence type="ECO:0000256" key="2">
    <source>
        <dbReference type="ARBA" id="ARBA00010973"/>
    </source>
</evidence>
<evidence type="ECO:0000313" key="7">
    <source>
        <dbReference type="Proteomes" id="UP000606490"/>
    </source>
</evidence>
<gene>
    <name evidence="6" type="ORF">JMJ55_25570</name>
</gene>
<dbReference type="InterPro" id="IPR017625">
    <property type="entry name" value="PuuE"/>
</dbReference>
<dbReference type="Proteomes" id="UP000606490">
    <property type="component" value="Unassembled WGS sequence"/>
</dbReference>
<dbReference type="SUPFAM" id="SSF88713">
    <property type="entry name" value="Glycoside hydrolase/deacetylase"/>
    <property type="match status" value="1"/>
</dbReference>
<organism evidence="6 7">
    <name type="scientific">Belnapia mucosa</name>
    <dbReference type="NCBI Taxonomy" id="2804532"/>
    <lineage>
        <taxon>Bacteria</taxon>
        <taxon>Pseudomonadati</taxon>
        <taxon>Pseudomonadota</taxon>
        <taxon>Alphaproteobacteria</taxon>
        <taxon>Acetobacterales</taxon>
        <taxon>Roseomonadaceae</taxon>
        <taxon>Belnapia</taxon>
    </lineage>
</organism>
<dbReference type="PROSITE" id="PS51677">
    <property type="entry name" value="NODB"/>
    <property type="match status" value="1"/>
</dbReference>
<evidence type="ECO:0000256" key="3">
    <source>
        <dbReference type="ARBA" id="ARBA00020071"/>
    </source>
</evidence>
<evidence type="ECO:0000256" key="4">
    <source>
        <dbReference type="ARBA" id="ARBA00032976"/>
    </source>
</evidence>
<accession>A0ABS1VE78</accession>
<name>A0ABS1VE78_9PROT</name>
<dbReference type="EMBL" id="JAEUXJ010000018">
    <property type="protein sequence ID" value="MBL6458708.1"/>
    <property type="molecule type" value="Genomic_DNA"/>
</dbReference>
<dbReference type="InterPro" id="IPR011330">
    <property type="entry name" value="Glyco_hydro/deAcase_b/a-brl"/>
</dbReference>
<reference evidence="6 7" key="1">
    <citation type="submission" date="2021-01" db="EMBL/GenBank/DDBJ databases">
        <title>Belnapia mucosa sp. nov. and Belnapia arida sp. nov., isolated from the Tabernas Desert (Almeria, Spain).</title>
        <authorList>
            <person name="Molina-Menor E."/>
            <person name="Vidal-Verdu A."/>
            <person name="Calonge A."/>
            <person name="Satari L."/>
            <person name="Pereto Magraner J."/>
            <person name="Porcar Miralles M."/>
        </authorList>
    </citation>
    <scope>NUCLEOTIDE SEQUENCE [LARGE SCALE GENOMIC DNA]</scope>
    <source>
        <strain evidence="6 7">T6</strain>
    </source>
</reference>